<dbReference type="InterPro" id="IPR001245">
    <property type="entry name" value="Ser-Thr/Tyr_kinase_cat_dom"/>
</dbReference>
<dbReference type="Proteomes" id="UP000027265">
    <property type="component" value="Unassembled WGS sequence"/>
</dbReference>
<dbReference type="AlphaFoldDB" id="A0A067Q670"/>
<feature type="domain" description="Protein kinase" evidence="1">
    <location>
        <begin position="17"/>
        <end position="270"/>
    </location>
</feature>
<dbReference type="PROSITE" id="PS50011">
    <property type="entry name" value="PROTEIN_KINASE_DOM"/>
    <property type="match status" value="1"/>
</dbReference>
<protein>
    <recommendedName>
        <fullName evidence="1">Protein kinase domain-containing protein</fullName>
    </recommendedName>
</protein>
<reference evidence="3" key="1">
    <citation type="journal article" date="2014" name="Proc. Natl. Acad. Sci. U.S.A.">
        <title>Extensive sampling of basidiomycete genomes demonstrates inadequacy of the white-rot/brown-rot paradigm for wood decay fungi.</title>
        <authorList>
            <person name="Riley R."/>
            <person name="Salamov A.A."/>
            <person name="Brown D.W."/>
            <person name="Nagy L.G."/>
            <person name="Floudas D."/>
            <person name="Held B.W."/>
            <person name="Levasseur A."/>
            <person name="Lombard V."/>
            <person name="Morin E."/>
            <person name="Otillar R."/>
            <person name="Lindquist E.A."/>
            <person name="Sun H."/>
            <person name="LaButti K.M."/>
            <person name="Schmutz J."/>
            <person name="Jabbour D."/>
            <person name="Luo H."/>
            <person name="Baker S.E."/>
            <person name="Pisabarro A.G."/>
            <person name="Walton J.D."/>
            <person name="Blanchette R.A."/>
            <person name="Henrissat B."/>
            <person name="Martin F."/>
            <person name="Cullen D."/>
            <person name="Hibbett D.S."/>
            <person name="Grigoriev I.V."/>
        </authorList>
    </citation>
    <scope>NUCLEOTIDE SEQUENCE [LARGE SCALE GENOMIC DNA]</scope>
    <source>
        <strain evidence="3">MUCL 33604</strain>
    </source>
</reference>
<dbReference type="InParanoid" id="A0A067Q670"/>
<dbReference type="InterPro" id="IPR011009">
    <property type="entry name" value="Kinase-like_dom_sf"/>
</dbReference>
<dbReference type="STRING" id="933084.A0A067Q670"/>
<dbReference type="GO" id="GO:0005524">
    <property type="term" value="F:ATP binding"/>
    <property type="evidence" value="ECO:0007669"/>
    <property type="project" value="InterPro"/>
</dbReference>
<dbReference type="InterPro" id="IPR051681">
    <property type="entry name" value="Ser/Thr_Kinases-Pseudokinases"/>
</dbReference>
<evidence type="ECO:0000259" key="1">
    <source>
        <dbReference type="PROSITE" id="PS50011"/>
    </source>
</evidence>
<proteinExistence type="predicted"/>
<dbReference type="OrthoDB" id="346907at2759"/>
<evidence type="ECO:0000313" key="3">
    <source>
        <dbReference type="Proteomes" id="UP000027265"/>
    </source>
</evidence>
<keyword evidence="3" id="KW-1185">Reference proteome</keyword>
<evidence type="ECO:0000313" key="2">
    <source>
        <dbReference type="EMBL" id="KDQ58111.1"/>
    </source>
</evidence>
<sequence>MSTTPTVYHVDLYLGNRYMGGYFPEGHFSSLYIAGAQPPQQLYRVVRTKIQNAREVWLSTTREWNHLNHAHLAIFSQMIYNYPLPTFVQPIYRNGNIVDFCIKHRSLASLPIILVQTAQGLEYLHSRGIIHGRIHASNILIDDDGQARLSDFGLYPIIEPLTGDPFLWWKAPEQLVPTDGAEVLQSFSADIYSFGLTIVEAYTFKRPFVHIRSAFQFLIQLEEDLGLATTIHKPARIPGSLWMIFRACCDPTPERRLSVVRLIALLHRAKSHGGAKGANPKFQ</sequence>
<dbReference type="PANTHER" id="PTHR44329">
    <property type="entry name" value="SERINE/THREONINE-PROTEIN KINASE TNNI3K-RELATED"/>
    <property type="match status" value="1"/>
</dbReference>
<dbReference type="Gene3D" id="1.10.510.10">
    <property type="entry name" value="Transferase(Phosphotransferase) domain 1"/>
    <property type="match status" value="1"/>
</dbReference>
<accession>A0A067Q670</accession>
<dbReference type="Pfam" id="PF07714">
    <property type="entry name" value="PK_Tyr_Ser-Thr"/>
    <property type="match status" value="1"/>
</dbReference>
<dbReference type="HOGENOM" id="CLU_000288_7_18_1"/>
<dbReference type="EMBL" id="KL197718">
    <property type="protein sequence ID" value="KDQ58111.1"/>
    <property type="molecule type" value="Genomic_DNA"/>
</dbReference>
<dbReference type="InterPro" id="IPR000719">
    <property type="entry name" value="Prot_kinase_dom"/>
</dbReference>
<gene>
    <name evidence="2" type="ORF">JAAARDRAFT_69393</name>
</gene>
<dbReference type="SUPFAM" id="SSF56112">
    <property type="entry name" value="Protein kinase-like (PK-like)"/>
    <property type="match status" value="1"/>
</dbReference>
<organism evidence="2 3">
    <name type="scientific">Jaapia argillacea MUCL 33604</name>
    <dbReference type="NCBI Taxonomy" id="933084"/>
    <lineage>
        <taxon>Eukaryota</taxon>
        <taxon>Fungi</taxon>
        <taxon>Dikarya</taxon>
        <taxon>Basidiomycota</taxon>
        <taxon>Agaricomycotina</taxon>
        <taxon>Agaricomycetes</taxon>
        <taxon>Agaricomycetidae</taxon>
        <taxon>Jaapiales</taxon>
        <taxon>Jaapiaceae</taxon>
        <taxon>Jaapia</taxon>
    </lineage>
</organism>
<dbReference type="GO" id="GO:0004674">
    <property type="term" value="F:protein serine/threonine kinase activity"/>
    <property type="evidence" value="ECO:0007669"/>
    <property type="project" value="TreeGrafter"/>
</dbReference>
<name>A0A067Q670_9AGAM</name>